<keyword evidence="2" id="KW-0732">Signal</keyword>
<dbReference type="InterPro" id="IPR058792">
    <property type="entry name" value="Beta-barrel_RND_2"/>
</dbReference>
<dbReference type="Pfam" id="PF25975">
    <property type="entry name" value="CzcB_C"/>
    <property type="match status" value="1"/>
</dbReference>
<proteinExistence type="inferred from homology"/>
<dbReference type="InterPro" id="IPR058649">
    <property type="entry name" value="CzcB_C"/>
</dbReference>
<evidence type="ECO:0000259" key="4">
    <source>
        <dbReference type="Pfam" id="PF25975"/>
    </source>
</evidence>
<dbReference type="Gene3D" id="2.40.50.100">
    <property type="match status" value="1"/>
</dbReference>
<dbReference type="AlphaFoldDB" id="A0A1J5MT11"/>
<gene>
    <name evidence="5" type="primary">cnrB</name>
    <name evidence="5" type="ORF">BerOc1_01683</name>
</gene>
<feature type="signal peptide" evidence="2">
    <location>
        <begin position="1"/>
        <end position="26"/>
    </location>
</feature>
<comment type="caution">
    <text evidence="5">The sequence shown here is derived from an EMBL/GenBank/DDBJ whole genome shotgun (WGS) entry which is preliminary data.</text>
</comment>
<evidence type="ECO:0000313" key="6">
    <source>
        <dbReference type="Proteomes" id="UP000181901"/>
    </source>
</evidence>
<dbReference type="PANTHER" id="PTHR30469:SF38">
    <property type="entry name" value="HLYD FAMILY SECRETION PROTEIN"/>
    <property type="match status" value="1"/>
</dbReference>
<dbReference type="SUPFAM" id="SSF111369">
    <property type="entry name" value="HlyD-like secretion proteins"/>
    <property type="match status" value="2"/>
</dbReference>
<dbReference type="GO" id="GO:0015562">
    <property type="term" value="F:efflux transmembrane transporter activity"/>
    <property type="evidence" value="ECO:0007669"/>
    <property type="project" value="TreeGrafter"/>
</dbReference>
<evidence type="ECO:0000259" key="3">
    <source>
        <dbReference type="Pfam" id="PF25954"/>
    </source>
</evidence>
<dbReference type="Gene3D" id="2.40.420.20">
    <property type="match status" value="1"/>
</dbReference>
<organism evidence="5 6">
    <name type="scientific">Pseudodesulfovibrio hydrargyri</name>
    <dbReference type="NCBI Taxonomy" id="2125990"/>
    <lineage>
        <taxon>Bacteria</taxon>
        <taxon>Pseudomonadati</taxon>
        <taxon>Thermodesulfobacteriota</taxon>
        <taxon>Desulfovibrionia</taxon>
        <taxon>Desulfovibrionales</taxon>
        <taxon>Desulfovibrionaceae</taxon>
    </lineage>
</organism>
<feature type="chain" id="PRO_5012182129" evidence="2">
    <location>
        <begin position="27"/>
        <end position="383"/>
    </location>
</feature>
<evidence type="ECO:0000256" key="1">
    <source>
        <dbReference type="ARBA" id="ARBA00009477"/>
    </source>
</evidence>
<dbReference type="Pfam" id="PF25954">
    <property type="entry name" value="Beta-barrel_RND_2"/>
    <property type="match status" value="1"/>
</dbReference>
<protein>
    <submittedName>
        <fullName evidence="5">Nickel and cobalt resistance protein CnrB</fullName>
    </submittedName>
</protein>
<evidence type="ECO:0000256" key="2">
    <source>
        <dbReference type="SAM" id="SignalP"/>
    </source>
</evidence>
<dbReference type="PROSITE" id="PS51257">
    <property type="entry name" value="PROKAR_LIPOPROTEIN"/>
    <property type="match status" value="1"/>
</dbReference>
<dbReference type="Proteomes" id="UP000181901">
    <property type="component" value="Unassembled WGS sequence"/>
</dbReference>
<keyword evidence="6" id="KW-1185">Reference proteome</keyword>
<dbReference type="GO" id="GO:1990281">
    <property type="term" value="C:efflux pump complex"/>
    <property type="evidence" value="ECO:0007669"/>
    <property type="project" value="TreeGrafter"/>
</dbReference>
<sequence length="383" mass="41121">MCVIYRVMRKRILNILSIVLFSAVLAGCGQEPPATVSKGAGYEPGATAVAERTVLPRLFDAVGTVQAKTDIRVEAQVTGRVLDVLVRPGDRVAKGDKLVVLDSRASNTRLERSRQALASARSQVAQSRDVLASAKAAYTKSESTYRRMSQLFEQKVVTAEEVEKAEADYLQAKAALSRAEQGVAGAEAQAREADKVVQESEIDLGYTTITAQEAGEVAKRLVEPGDLAFPNKELLTLHTSGSMHLEAMVREALIGRIKLGDSLSVVITALSDKTPLTGVVQEIEPLADPVTRSFLVKVRLPDRPGLYPGMFGRLLIPLGERETVLVPREAVRHVGQLETVMVEGAEGWQPVYVRTGQAVDGKVEILSGLSGGETVGLGREGGL</sequence>
<dbReference type="Gene3D" id="2.40.30.170">
    <property type="match status" value="1"/>
</dbReference>
<dbReference type="PANTHER" id="PTHR30469">
    <property type="entry name" value="MULTIDRUG RESISTANCE PROTEIN MDTA"/>
    <property type="match status" value="1"/>
</dbReference>
<dbReference type="InterPro" id="IPR006143">
    <property type="entry name" value="RND_pump_MFP"/>
</dbReference>
<evidence type="ECO:0000313" key="5">
    <source>
        <dbReference type="EMBL" id="OIQ49758.1"/>
    </source>
</evidence>
<comment type="similarity">
    <text evidence="1">Belongs to the membrane fusion protein (MFP) (TC 8.A.1) family.</text>
</comment>
<reference evidence="5 6" key="1">
    <citation type="submission" date="2015-09" db="EMBL/GenBank/DDBJ databases">
        <title>Genome of Desulfovibrio dechloracetivorans BerOc1, a mercury methylating strain isolated from highly hydrocarbons and metals contaminated coastal sediments.</title>
        <authorList>
            <person name="Goni Urriza M."/>
            <person name="Gassie C."/>
            <person name="Bouchez O."/>
            <person name="Klopp C."/>
            <person name="Ranchou-Peyruse A."/>
            <person name="Remy G."/>
        </authorList>
    </citation>
    <scope>NUCLEOTIDE SEQUENCE [LARGE SCALE GENOMIC DNA]</scope>
    <source>
        <strain evidence="5 6">BerOc1</strain>
    </source>
</reference>
<accession>A0A1J5MT11</accession>
<dbReference type="NCBIfam" id="TIGR01730">
    <property type="entry name" value="RND_mfp"/>
    <property type="match status" value="1"/>
</dbReference>
<dbReference type="EMBL" id="LKAQ01000004">
    <property type="protein sequence ID" value="OIQ49758.1"/>
    <property type="molecule type" value="Genomic_DNA"/>
</dbReference>
<feature type="domain" description="CzcB-like C-terminal circularly permuted SH3-like" evidence="4">
    <location>
        <begin position="324"/>
        <end position="375"/>
    </location>
</feature>
<feature type="domain" description="CusB-like beta-barrel" evidence="3">
    <location>
        <begin position="245"/>
        <end position="314"/>
    </location>
</feature>
<dbReference type="Gene3D" id="1.10.287.470">
    <property type="entry name" value="Helix hairpin bin"/>
    <property type="match status" value="1"/>
</dbReference>
<name>A0A1J5MT11_9BACT</name>